<dbReference type="Proteomes" id="UP000552864">
    <property type="component" value="Unassembled WGS sequence"/>
</dbReference>
<gene>
    <name evidence="2" type="ORF">HGH91_28385</name>
</gene>
<protein>
    <submittedName>
        <fullName evidence="2">Phage tail protein</fullName>
    </submittedName>
</protein>
<dbReference type="SUPFAM" id="SSF88874">
    <property type="entry name" value="Receptor-binding domain of short tail fibre protein gp12"/>
    <property type="match status" value="1"/>
</dbReference>
<evidence type="ECO:0000313" key="2">
    <source>
        <dbReference type="EMBL" id="NLR82569.1"/>
    </source>
</evidence>
<evidence type="ECO:0000259" key="1">
    <source>
        <dbReference type="Pfam" id="PF07484"/>
    </source>
</evidence>
<dbReference type="EMBL" id="JABAHZ010000010">
    <property type="protein sequence ID" value="NLR82569.1"/>
    <property type="molecule type" value="Genomic_DNA"/>
</dbReference>
<dbReference type="Gene3D" id="3.90.1340.10">
    <property type="entry name" value="Phage tail collar domain"/>
    <property type="match status" value="1"/>
</dbReference>
<keyword evidence="3" id="KW-1185">Reference proteome</keyword>
<dbReference type="AlphaFoldDB" id="A0A847SWG5"/>
<organism evidence="2 3">
    <name type="scientific">Chitinophaga eiseniae</name>
    <dbReference type="NCBI Taxonomy" id="634771"/>
    <lineage>
        <taxon>Bacteria</taxon>
        <taxon>Pseudomonadati</taxon>
        <taxon>Bacteroidota</taxon>
        <taxon>Chitinophagia</taxon>
        <taxon>Chitinophagales</taxon>
        <taxon>Chitinophagaceae</taxon>
        <taxon>Chitinophaga</taxon>
    </lineage>
</organism>
<comment type="caution">
    <text evidence="2">The sequence shown here is derived from an EMBL/GenBank/DDBJ whole genome shotgun (WGS) entry which is preliminary data.</text>
</comment>
<reference evidence="2 3" key="1">
    <citation type="submission" date="2020-04" db="EMBL/GenBank/DDBJ databases">
        <authorList>
            <person name="Yin C."/>
        </authorList>
    </citation>
    <scope>NUCLEOTIDE SEQUENCE [LARGE SCALE GENOMIC DNA]</scope>
    <source>
        <strain evidence="2 3">Ak56</strain>
    </source>
</reference>
<dbReference type="InterPro" id="IPR037053">
    <property type="entry name" value="Phage_tail_collar_dom_sf"/>
</dbReference>
<dbReference type="Pfam" id="PF07484">
    <property type="entry name" value="Collar"/>
    <property type="match status" value="1"/>
</dbReference>
<sequence length="183" mass="19239">MPISPFVAEIMIFPFNFAPVGFALCAGQLIPLSQNTALFSLLGTNYGGDGKSNFGLPDLQGRVPIGVGQGPGLTQRDIGEKAGVETVTLALTELPSHTHLVTQTPLAIPMGDVNNTYNPVGNYLGTTTGTQLYGSVPDTVNIPLKSTIQAANGGYPNLPLNNMQPYLALNFVIALQGVFPPRT</sequence>
<dbReference type="InterPro" id="IPR011083">
    <property type="entry name" value="Phage_tail_collar_dom"/>
</dbReference>
<evidence type="ECO:0000313" key="3">
    <source>
        <dbReference type="Proteomes" id="UP000552864"/>
    </source>
</evidence>
<accession>A0A847SWG5</accession>
<dbReference type="RefSeq" id="WP_168742637.1">
    <property type="nucleotide sequence ID" value="NZ_JABAHZ010000010.1"/>
</dbReference>
<feature type="domain" description="Phage tail collar" evidence="1">
    <location>
        <begin position="9"/>
        <end position="64"/>
    </location>
</feature>
<name>A0A847SWG5_9BACT</name>
<proteinExistence type="predicted"/>